<dbReference type="FunFam" id="1.10.238.10:FF:000299">
    <property type="entry name" value="Uncharacterized protein"/>
    <property type="match status" value="1"/>
</dbReference>
<keyword evidence="17" id="KW-0282">Flagellum</keyword>
<feature type="domain" description="EF-hand" evidence="31">
    <location>
        <begin position="440"/>
        <end position="473"/>
    </location>
</feature>
<evidence type="ECO:0000256" key="14">
    <source>
        <dbReference type="ARBA" id="ARBA00022777"/>
    </source>
</evidence>
<dbReference type="InterPro" id="IPR011009">
    <property type="entry name" value="Kinase-like_dom_sf"/>
</dbReference>
<keyword evidence="22" id="KW-0449">Lipoprotein</keyword>
<dbReference type="PRINTS" id="PR00450">
    <property type="entry name" value="RECOVERIN"/>
</dbReference>
<keyword evidence="7" id="KW-1032">Host cell membrane</keyword>
<dbReference type="GO" id="GO:0020002">
    <property type="term" value="C:host cell plasma membrane"/>
    <property type="evidence" value="ECO:0007669"/>
    <property type="project" value="UniProtKB-SubCell"/>
</dbReference>
<dbReference type="FunFam" id="3.30.200.20:FF:000315">
    <property type="entry name" value="Calcium-dependent protein kinase 3"/>
    <property type="match status" value="1"/>
</dbReference>
<dbReference type="InterPro" id="IPR011992">
    <property type="entry name" value="EF-hand-dom_pair"/>
</dbReference>
<accession>G0QLS7</accession>
<dbReference type="Gene3D" id="1.10.510.10">
    <property type="entry name" value="Transferase(Phosphotransferase) domain 1"/>
    <property type="match status" value="1"/>
</dbReference>
<evidence type="ECO:0000256" key="11">
    <source>
        <dbReference type="ARBA" id="ARBA00022723"/>
    </source>
</evidence>
<dbReference type="eggNOG" id="KOG0032">
    <property type="taxonomic scope" value="Eukaryota"/>
</dbReference>
<keyword evidence="18" id="KW-0472">Membrane</keyword>
<evidence type="ECO:0000256" key="2">
    <source>
        <dbReference type="ARBA" id="ARBA00004230"/>
    </source>
</evidence>
<dbReference type="GO" id="GO:0005524">
    <property type="term" value="F:ATP binding"/>
    <property type="evidence" value="ECO:0007669"/>
    <property type="project" value="UniProtKB-UniRule"/>
</dbReference>
<comment type="catalytic activity">
    <reaction evidence="25">
        <text>L-seryl-[protein] + ATP = O-phospho-L-seryl-[protein] + ADP + H(+)</text>
        <dbReference type="Rhea" id="RHEA:17989"/>
        <dbReference type="Rhea" id="RHEA-COMP:9863"/>
        <dbReference type="Rhea" id="RHEA-COMP:11604"/>
        <dbReference type="ChEBI" id="CHEBI:15378"/>
        <dbReference type="ChEBI" id="CHEBI:29999"/>
        <dbReference type="ChEBI" id="CHEBI:30616"/>
        <dbReference type="ChEBI" id="CHEBI:83421"/>
        <dbReference type="ChEBI" id="CHEBI:456216"/>
        <dbReference type="EC" id="2.7.11.1"/>
    </reaction>
</comment>
<evidence type="ECO:0000313" key="33">
    <source>
        <dbReference type="Proteomes" id="UP000008983"/>
    </source>
</evidence>
<keyword evidence="19" id="KW-0969">Cilium</keyword>
<evidence type="ECO:0000256" key="29">
    <source>
        <dbReference type="RuleBase" id="RU000304"/>
    </source>
</evidence>
<dbReference type="InterPro" id="IPR002048">
    <property type="entry name" value="EF_hand_dom"/>
</dbReference>
<evidence type="ECO:0000256" key="12">
    <source>
        <dbReference type="ARBA" id="ARBA00022737"/>
    </source>
</evidence>
<protein>
    <recommendedName>
        <fullName evidence="27">Calcium-dependent protein kinase 1</fullName>
        <ecNumber evidence="5">2.7.11.1</ecNumber>
    </recommendedName>
</protein>
<dbReference type="InterPro" id="IPR000719">
    <property type="entry name" value="Prot_kinase_dom"/>
</dbReference>
<feature type="domain" description="Protein kinase" evidence="30">
    <location>
        <begin position="29"/>
        <end position="285"/>
    </location>
</feature>
<dbReference type="PROSITE" id="PS50222">
    <property type="entry name" value="EF_HAND_2"/>
    <property type="match status" value="4"/>
</dbReference>
<evidence type="ECO:0000256" key="25">
    <source>
        <dbReference type="ARBA" id="ARBA00048679"/>
    </source>
</evidence>
<evidence type="ECO:0000256" key="26">
    <source>
        <dbReference type="ARBA" id="ARBA00060437"/>
    </source>
</evidence>
<dbReference type="PROSITE" id="PS00107">
    <property type="entry name" value="PROTEIN_KINASE_ATP"/>
    <property type="match status" value="1"/>
</dbReference>
<evidence type="ECO:0000256" key="27">
    <source>
        <dbReference type="ARBA" id="ARBA00068067"/>
    </source>
</evidence>
<dbReference type="SMART" id="SM00220">
    <property type="entry name" value="S_TKc"/>
    <property type="match status" value="1"/>
</dbReference>
<dbReference type="EMBL" id="GL983302">
    <property type="protein sequence ID" value="EGR33828.1"/>
    <property type="molecule type" value="Genomic_DNA"/>
</dbReference>
<dbReference type="FunFam" id="1.10.238.10:FF:000585">
    <property type="entry name" value="Calcium-dependent protein kinase-a"/>
    <property type="match status" value="1"/>
</dbReference>
<dbReference type="GeneID" id="14910015"/>
<evidence type="ECO:0000256" key="3">
    <source>
        <dbReference type="ARBA" id="ARBA00004342"/>
    </source>
</evidence>
<evidence type="ECO:0000256" key="1">
    <source>
        <dbReference type="ARBA" id="ARBA00001946"/>
    </source>
</evidence>
<evidence type="ECO:0000256" key="6">
    <source>
        <dbReference type="ARBA" id="ARBA00022475"/>
    </source>
</evidence>
<keyword evidence="18" id="KW-1043">Host membrane</keyword>
<dbReference type="GO" id="GO:0004674">
    <property type="term" value="F:protein serine/threonine kinase activity"/>
    <property type="evidence" value="ECO:0007669"/>
    <property type="project" value="UniProtKB-KW"/>
</dbReference>
<dbReference type="OMA" id="WFAMHAP"/>
<dbReference type="STRING" id="857967.G0QLS7"/>
<dbReference type="EC" id="2.7.11.1" evidence="5"/>
<evidence type="ECO:0000256" key="24">
    <source>
        <dbReference type="ARBA" id="ARBA00047899"/>
    </source>
</evidence>
<dbReference type="InterPro" id="IPR017441">
    <property type="entry name" value="Protein_kinase_ATP_BS"/>
</dbReference>
<dbReference type="InterPro" id="IPR018247">
    <property type="entry name" value="EF_Hand_1_Ca_BS"/>
</dbReference>
<evidence type="ECO:0000313" key="32">
    <source>
        <dbReference type="EMBL" id="EGR33828.1"/>
    </source>
</evidence>
<keyword evidence="20" id="KW-0564">Palmitate</keyword>
<keyword evidence="13 28" id="KW-0547">Nucleotide-binding</keyword>
<dbReference type="PANTHER" id="PTHR24349">
    <property type="entry name" value="SERINE/THREONINE-PROTEIN KINASE"/>
    <property type="match status" value="1"/>
</dbReference>
<evidence type="ECO:0000256" key="18">
    <source>
        <dbReference type="ARBA" id="ARBA00022870"/>
    </source>
</evidence>
<feature type="domain" description="EF-hand" evidence="31">
    <location>
        <begin position="330"/>
        <end position="365"/>
    </location>
</feature>
<dbReference type="Proteomes" id="UP000008983">
    <property type="component" value="Unassembled WGS sequence"/>
</dbReference>
<feature type="domain" description="EF-hand" evidence="31">
    <location>
        <begin position="403"/>
        <end position="438"/>
    </location>
</feature>
<keyword evidence="15" id="KW-0106">Calcium</keyword>
<keyword evidence="12" id="KW-0677">Repeat</keyword>
<dbReference type="InParanoid" id="G0QLS7"/>
<dbReference type="CDD" id="cd00051">
    <property type="entry name" value="EFh"/>
    <property type="match status" value="2"/>
</dbReference>
<feature type="binding site" evidence="28">
    <location>
        <position position="58"/>
    </location>
    <ligand>
        <name>ATP</name>
        <dbReference type="ChEBI" id="CHEBI:30616"/>
    </ligand>
</feature>
<keyword evidence="10" id="KW-0519">Myristate</keyword>
<keyword evidence="6" id="KW-1003">Cell membrane</keyword>
<evidence type="ECO:0000256" key="21">
    <source>
        <dbReference type="ARBA" id="ARBA00023273"/>
    </source>
</evidence>
<dbReference type="Pfam" id="PF00069">
    <property type="entry name" value="Pkinase"/>
    <property type="match status" value="1"/>
</dbReference>
<evidence type="ECO:0000256" key="4">
    <source>
        <dbReference type="ARBA" id="ARBA00004425"/>
    </source>
</evidence>
<dbReference type="OrthoDB" id="40902at2759"/>
<evidence type="ECO:0000256" key="9">
    <source>
        <dbReference type="ARBA" id="ARBA00022679"/>
    </source>
</evidence>
<name>G0QLS7_ICHMU</name>
<evidence type="ECO:0000256" key="20">
    <source>
        <dbReference type="ARBA" id="ARBA00023139"/>
    </source>
</evidence>
<evidence type="ECO:0000256" key="5">
    <source>
        <dbReference type="ARBA" id="ARBA00012513"/>
    </source>
</evidence>
<keyword evidence="16 28" id="KW-0067">ATP-binding</keyword>
<dbReference type="SUPFAM" id="SSF47473">
    <property type="entry name" value="EF-hand"/>
    <property type="match status" value="1"/>
</dbReference>
<dbReference type="InterPro" id="IPR008271">
    <property type="entry name" value="Ser/Thr_kinase_AS"/>
</dbReference>
<sequence>MGCDNNNTLNISNEGFVKEKLGKIHHDYTILNPPLGKGAYGEVRKAIHKTTQIARAIKIISKQSTSRSDQERLKMEVDMLKVLDHPNIIKVYEFYQDTRYFYIVTELCTGGELFDKIIDEHQFNEKKAAETTYQILSAVNYCHKNKIVHRDLKPENVLYESNQPNALLKIVDFGTSITYNPNVKMSQKLGTPYYIAPEVLEKKYDEKCDIWSCGVILYIILCGYPPFNANNDVAIMEKVKTGIFSFSGNEWNYVSNEAKQLIKQMLEKNTKKRISAEQALKNIWFQKRTQCQVDKQSFEKALTNMRNFRTGKKLQEATWMFLVNYLASKEDKNELLKAFQSLDTNGDGKLQKDELIQGYLKILSPVQAALEVERILQTVDKNNSGEIDYSEWVAATISKENLLSKQRLEMAFKMFDKDGSGTISIEEIKDVFGGMGKVNENFWKDIIKEVDGNGDGQISYSEFKEMMLKLIDIDAQK</sequence>
<dbReference type="InterPro" id="IPR050205">
    <property type="entry name" value="CDPK_Ser/Thr_kinases"/>
</dbReference>
<dbReference type="Gene3D" id="1.10.238.10">
    <property type="entry name" value="EF-hand"/>
    <property type="match status" value="2"/>
</dbReference>
<evidence type="ECO:0000256" key="28">
    <source>
        <dbReference type="PROSITE-ProRule" id="PRU10141"/>
    </source>
</evidence>
<comment type="cofactor">
    <cofactor evidence="1">
        <name>Mg(2+)</name>
        <dbReference type="ChEBI" id="CHEBI:18420"/>
    </cofactor>
</comment>
<dbReference type="GO" id="GO:0005886">
    <property type="term" value="C:plasma membrane"/>
    <property type="evidence" value="ECO:0007669"/>
    <property type="project" value="UniProtKB-SubCell"/>
</dbReference>
<dbReference type="RefSeq" id="XP_004039052.1">
    <property type="nucleotide sequence ID" value="XM_004039004.1"/>
</dbReference>
<dbReference type="PROSITE" id="PS50011">
    <property type="entry name" value="PROTEIN_KINASE_DOM"/>
    <property type="match status" value="1"/>
</dbReference>
<evidence type="ECO:0000256" key="17">
    <source>
        <dbReference type="ARBA" id="ARBA00022846"/>
    </source>
</evidence>
<dbReference type="CDD" id="cd05117">
    <property type="entry name" value="STKc_CAMK"/>
    <property type="match status" value="1"/>
</dbReference>
<dbReference type="AlphaFoldDB" id="G0QLS7"/>
<gene>
    <name evidence="32" type="ORF">IMG5_035780</name>
</gene>
<keyword evidence="33" id="KW-1185">Reference proteome</keyword>
<dbReference type="SMART" id="SM00054">
    <property type="entry name" value="EFh"/>
    <property type="match status" value="4"/>
</dbReference>
<comment type="similarity">
    <text evidence="23">Belongs to the protein kinase superfamily. Ser/Thr protein kinase family. CDPK subfamily.</text>
</comment>
<evidence type="ECO:0000259" key="30">
    <source>
        <dbReference type="PROSITE" id="PS50011"/>
    </source>
</evidence>
<dbReference type="GO" id="GO:0020005">
    <property type="term" value="C:symbiont-containing vacuole membrane"/>
    <property type="evidence" value="ECO:0007669"/>
    <property type="project" value="UniProtKB-SubCell"/>
</dbReference>
<keyword evidence="21" id="KW-0966">Cell projection</keyword>
<dbReference type="SUPFAM" id="SSF56112">
    <property type="entry name" value="Protein kinase-like (PK-like)"/>
    <property type="match status" value="1"/>
</dbReference>
<evidence type="ECO:0000256" key="13">
    <source>
        <dbReference type="ARBA" id="ARBA00022741"/>
    </source>
</evidence>
<evidence type="ECO:0000256" key="7">
    <source>
        <dbReference type="ARBA" id="ARBA00022511"/>
    </source>
</evidence>
<dbReference type="PROSITE" id="PS00018">
    <property type="entry name" value="EF_HAND_1"/>
    <property type="match status" value="4"/>
</dbReference>
<evidence type="ECO:0000256" key="10">
    <source>
        <dbReference type="ARBA" id="ARBA00022707"/>
    </source>
</evidence>
<keyword evidence="9 32" id="KW-0808">Transferase</keyword>
<organism evidence="32 33">
    <name type="scientific">Ichthyophthirius multifiliis</name>
    <name type="common">White spot disease agent</name>
    <name type="synonym">Ich</name>
    <dbReference type="NCBI Taxonomy" id="5932"/>
    <lineage>
        <taxon>Eukaryota</taxon>
        <taxon>Sar</taxon>
        <taxon>Alveolata</taxon>
        <taxon>Ciliophora</taxon>
        <taxon>Intramacronucleata</taxon>
        <taxon>Oligohymenophorea</taxon>
        <taxon>Hymenostomatida</taxon>
        <taxon>Ophryoglenina</taxon>
        <taxon>Ichthyophthirius</taxon>
    </lineage>
</organism>
<dbReference type="GO" id="GO:0031514">
    <property type="term" value="C:motile cilium"/>
    <property type="evidence" value="ECO:0007669"/>
    <property type="project" value="UniProtKB-SubCell"/>
</dbReference>
<evidence type="ECO:0000256" key="22">
    <source>
        <dbReference type="ARBA" id="ARBA00023288"/>
    </source>
</evidence>
<dbReference type="PROSITE" id="PS00108">
    <property type="entry name" value="PROTEIN_KINASE_ST"/>
    <property type="match status" value="1"/>
</dbReference>
<dbReference type="GO" id="GO:0005509">
    <property type="term" value="F:calcium ion binding"/>
    <property type="evidence" value="ECO:0007669"/>
    <property type="project" value="InterPro"/>
</dbReference>
<evidence type="ECO:0000256" key="16">
    <source>
        <dbReference type="ARBA" id="ARBA00022840"/>
    </source>
</evidence>
<evidence type="ECO:0000256" key="23">
    <source>
        <dbReference type="ARBA" id="ARBA00024334"/>
    </source>
</evidence>
<dbReference type="Pfam" id="PF13499">
    <property type="entry name" value="EF-hand_7"/>
    <property type="match status" value="2"/>
</dbReference>
<evidence type="ECO:0000256" key="8">
    <source>
        <dbReference type="ARBA" id="ARBA00022527"/>
    </source>
</evidence>
<evidence type="ECO:0000256" key="15">
    <source>
        <dbReference type="ARBA" id="ARBA00022837"/>
    </source>
</evidence>
<reference evidence="32 33" key="1">
    <citation type="submission" date="2011-07" db="EMBL/GenBank/DDBJ databases">
        <authorList>
            <person name="Coyne R."/>
            <person name="Brami D."/>
            <person name="Johnson J."/>
            <person name="Hostetler J."/>
            <person name="Hannick L."/>
            <person name="Clark T."/>
            <person name="Cassidy-Hanley D."/>
            <person name="Inman J."/>
        </authorList>
    </citation>
    <scope>NUCLEOTIDE SEQUENCE [LARGE SCALE GENOMIC DNA]</scope>
    <source>
        <strain evidence="32 33">G5</strain>
    </source>
</reference>
<dbReference type="FunFam" id="1.10.510.10:FF:000398">
    <property type="entry name" value="Calcium-dependent protein kinase 1"/>
    <property type="match status" value="1"/>
</dbReference>
<dbReference type="FunCoup" id="G0QLS7">
    <property type="interactions" value="11"/>
</dbReference>
<dbReference type="GO" id="GO:0106310">
    <property type="term" value="F:protein serine kinase activity"/>
    <property type="evidence" value="ECO:0007669"/>
    <property type="project" value="RHEA"/>
</dbReference>
<feature type="domain" description="EF-hand" evidence="31">
    <location>
        <begin position="367"/>
        <end position="402"/>
    </location>
</feature>
<keyword evidence="14 32" id="KW-0418">Kinase</keyword>
<evidence type="ECO:0000259" key="31">
    <source>
        <dbReference type="PROSITE" id="PS50222"/>
    </source>
</evidence>
<proteinExistence type="inferred from homology"/>
<dbReference type="Gene3D" id="3.30.200.20">
    <property type="entry name" value="Phosphorylase Kinase, domain 1"/>
    <property type="match status" value="1"/>
</dbReference>
<comment type="subcellular location">
    <subcellularLocation>
        <location evidence="3">Cell membrane</location>
        <topology evidence="3">Lipid-anchor</topology>
        <orientation evidence="3">Cytoplasmic side</orientation>
    </subcellularLocation>
    <subcellularLocation>
        <location evidence="2">Cell projection</location>
        <location evidence="2">Cilium</location>
        <location evidence="2">Flagellum</location>
    </subcellularLocation>
    <subcellularLocation>
        <location evidence="4">Host cell membrane</location>
        <topology evidence="4">Lipid-anchor</topology>
    </subcellularLocation>
    <subcellularLocation>
        <location evidence="26">Parasitophorous vacuole membrane</location>
        <topology evidence="26">Lipid-anchor</topology>
    </subcellularLocation>
</comment>
<keyword evidence="11" id="KW-0479">Metal-binding</keyword>
<keyword evidence="8 29" id="KW-0723">Serine/threonine-protein kinase</keyword>
<comment type="catalytic activity">
    <reaction evidence="24">
        <text>L-threonyl-[protein] + ATP = O-phospho-L-threonyl-[protein] + ADP + H(+)</text>
        <dbReference type="Rhea" id="RHEA:46608"/>
        <dbReference type="Rhea" id="RHEA-COMP:11060"/>
        <dbReference type="Rhea" id="RHEA-COMP:11605"/>
        <dbReference type="ChEBI" id="CHEBI:15378"/>
        <dbReference type="ChEBI" id="CHEBI:30013"/>
        <dbReference type="ChEBI" id="CHEBI:30616"/>
        <dbReference type="ChEBI" id="CHEBI:61977"/>
        <dbReference type="ChEBI" id="CHEBI:456216"/>
        <dbReference type="EC" id="2.7.11.1"/>
    </reaction>
</comment>
<evidence type="ECO:0000256" key="19">
    <source>
        <dbReference type="ARBA" id="ARBA00023069"/>
    </source>
</evidence>